<dbReference type="Pfam" id="PF24173">
    <property type="entry name" value="TPR_TTI1_N"/>
    <property type="match status" value="1"/>
</dbReference>
<proteinExistence type="predicted"/>
<dbReference type="Pfam" id="PF24181">
    <property type="entry name" value="TPR_TTI1_C"/>
    <property type="match status" value="1"/>
</dbReference>
<dbReference type="EMBL" id="WNKQ01000011">
    <property type="protein sequence ID" value="KAF5848360.1"/>
    <property type="molecule type" value="Genomic_DNA"/>
</dbReference>
<protein>
    <submittedName>
        <fullName evidence="4">Uncharacterized protein</fullName>
    </submittedName>
</protein>
<dbReference type="SUPFAM" id="SSF48371">
    <property type="entry name" value="ARM repeat"/>
    <property type="match status" value="1"/>
</dbReference>
<reference evidence="4" key="1">
    <citation type="submission" date="2019-11" db="EMBL/GenBank/DDBJ databases">
        <title>Bipolaris sorokiniana Genome sequencing.</title>
        <authorList>
            <person name="Wang H."/>
        </authorList>
    </citation>
    <scope>NUCLEOTIDE SEQUENCE</scope>
</reference>
<dbReference type="PANTHER" id="PTHR18460">
    <property type="entry name" value="TEL2 INTERACTING PROTEIN 1 TTI1 FAMILY MEMBER"/>
    <property type="match status" value="1"/>
</dbReference>
<dbReference type="Pfam" id="PF21547">
    <property type="entry name" value="TTI1"/>
    <property type="match status" value="1"/>
</dbReference>
<name>A0A8H5ZHU6_COCSA</name>
<dbReference type="InterPro" id="IPR011989">
    <property type="entry name" value="ARM-like"/>
</dbReference>
<feature type="domain" description="TTI1 N-terminal TPR" evidence="2">
    <location>
        <begin position="7"/>
        <end position="342"/>
    </location>
</feature>
<organism evidence="4 5">
    <name type="scientific">Cochliobolus sativus</name>
    <name type="common">Common root rot and spot blotch fungus</name>
    <name type="synonym">Bipolaris sorokiniana</name>
    <dbReference type="NCBI Taxonomy" id="45130"/>
    <lineage>
        <taxon>Eukaryota</taxon>
        <taxon>Fungi</taxon>
        <taxon>Dikarya</taxon>
        <taxon>Ascomycota</taxon>
        <taxon>Pezizomycotina</taxon>
        <taxon>Dothideomycetes</taxon>
        <taxon>Pleosporomycetidae</taxon>
        <taxon>Pleosporales</taxon>
        <taxon>Pleosporineae</taxon>
        <taxon>Pleosporaceae</taxon>
        <taxon>Bipolaris</taxon>
    </lineage>
</organism>
<dbReference type="Proteomes" id="UP000624244">
    <property type="component" value="Unassembled WGS sequence"/>
</dbReference>
<dbReference type="InterPro" id="IPR016024">
    <property type="entry name" value="ARM-type_fold"/>
</dbReference>
<evidence type="ECO:0000256" key="1">
    <source>
        <dbReference type="SAM" id="MobiDB-lite"/>
    </source>
</evidence>
<feature type="domain" description="TTI1 C-terminal TPR" evidence="3">
    <location>
        <begin position="732"/>
        <end position="903"/>
    </location>
</feature>
<dbReference type="InterPro" id="IPR057566">
    <property type="entry name" value="TPR_TTI1_N"/>
</dbReference>
<evidence type="ECO:0000313" key="4">
    <source>
        <dbReference type="EMBL" id="KAF5848360.1"/>
    </source>
</evidence>
<dbReference type="GO" id="GO:0005737">
    <property type="term" value="C:cytoplasm"/>
    <property type="evidence" value="ECO:0007669"/>
    <property type="project" value="TreeGrafter"/>
</dbReference>
<feature type="region of interest" description="Disordered" evidence="1">
    <location>
        <begin position="747"/>
        <end position="805"/>
    </location>
</feature>
<dbReference type="InterPro" id="IPR052587">
    <property type="entry name" value="TELO2-interacting_protein_1"/>
</dbReference>
<evidence type="ECO:0000313" key="5">
    <source>
        <dbReference type="Proteomes" id="UP000624244"/>
    </source>
</evidence>
<dbReference type="InterPro" id="IPR049362">
    <property type="entry name" value="TTI1_rpt"/>
</dbReference>
<dbReference type="AlphaFoldDB" id="A0A8H5ZHU6"/>
<evidence type="ECO:0000259" key="2">
    <source>
        <dbReference type="Pfam" id="PF24173"/>
    </source>
</evidence>
<evidence type="ECO:0000259" key="3">
    <source>
        <dbReference type="Pfam" id="PF24181"/>
    </source>
</evidence>
<gene>
    <name evidence="4" type="ORF">GGP41_005794</name>
</gene>
<sequence>MDRQQVFQRLKQICIRLLQVTASLSQNQSTRKDLIDALSDLLTILRALASQPGLLDAKLTEYAFVPISQVLRISRQVPVRALEICLECISTLLCAGWGGRLEPALSGQLLILFTFLAKPSSAENGISATSEELQSLALKCISELMTGVSRTAEGQQAITATPNIPTLGEAVLVMLQSLTDSNANNIKFQAVCATKSTINAIADDDALASFLPRMISSLTKVLTPSSSNRPGFRVVEQGLDVFALLLGRLLSDAKVKDLPDEDPTKGSEDSIKVVRSTSWLQATSSQIKIALANVFKLRDHDKSEVRQALLRLCLCIIQDCRTSLSLCMSMATETMISLAGHESSGGSIEHELKELLLVDQKLSDLLRESLHGWILALPRLMQSKDNHNRRRIVNQISVSLRLFEQDPIILDERLADSLRDGVSAVFSDAKGLEELNENTYNTNTNRILALNSMKSLSFPSISLHSKGQDDMMSEFKLLVQEIAKSNSALAVVQALMGSIDMGTGEMRLASFWLSINLVREAAAINPSIDDFMDLGTPNPREELLDHLYSHSLSLLNQREPATETPWHFFALALETVALQAKQYKTEFRPELSEVLYPILHYLGSSNTALREHALTCLNIVADESGYANVGELVVKNVDYIVNAVGLKLAYGDVSPQAPQVLLMMMRLCGPSLLPYLDDLVDSIFEALERYHGYPKLAELLFSVLKGMTEEGVKTSQLAIKSDSNRRHEGKQSMELTMADVMETLKKLEVDSRRRDEEEKKASKESFPQNPWKEEKNPEDVNGNPSEEDEHPPPQTEEPPPPAPRTFNILLKISELTQHYLTTTSPSLRNSLLSLLQTTMPALAKHENSFLPLINTLWPVLLPRLQDPEAYIVSGTLDTIALICEHAGNFMRTRIDDAWHLIQKVHKRTNTQIGTNKNSNKSTQAVHTGRIETDMMSLSISANPTTEFSRPEAYIDTPSRMIWNSLVKLLCAIAEHVTVRAERFEEILDILDPALESKNVCQALECSNADAVWLRLYKKSRRDESDKQPLTLVSGTGTAAQAEKIFGKVPVGKPHWQFVRI</sequence>
<dbReference type="InterPro" id="IPR057567">
    <property type="entry name" value="TPR_TTI1_C"/>
</dbReference>
<comment type="caution">
    <text evidence="4">The sequence shown here is derived from an EMBL/GenBank/DDBJ whole genome shotgun (WGS) entry which is preliminary data.</text>
</comment>
<dbReference type="PANTHER" id="PTHR18460:SF3">
    <property type="entry name" value="TELO2-INTERACTING PROTEIN 1 HOMOLOG"/>
    <property type="match status" value="1"/>
</dbReference>
<accession>A0A8H5ZHU6</accession>
<dbReference type="Gene3D" id="1.25.10.10">
    <property type="entry name" value="Leucine-rich Repeat Variant"/>
    <property type="match status" value="1"/>
</dbReference>
<feature type="compositionally biased region" description="Basic and acidic residues" evidence="1">
    <location>
        <begin position="747"/>
        <end position="763"/>
    </location>
</feature>
<feature type="compositionally biased region" description="Pro residues" evidence="1">
    <location>
        <begin position="792"/>
        <end position="803"/>
    </location>
</feature>